<evidence type="ECO:0000256" key="9">
    <source>
        <dbReference type="ARBA" id="ARBA00023098"/>
    </source>
</evidence>
<name>A0A9W4HBB1_PENOL</name>
<protein>
    <recommendedName>
        <fullName evidence="4 13">Very-long-chain (3R)-3-hydroxyacyl-CoA dehydratase</fullName>
        <ecNumber evidence="4 13">4.2.1.134</ecNumber>
    </recommendedName>
</protein>
<keyword evidence="12 13" id="KW-0456">Lyase</keyword>
<dbReference type="OrthoDB" id="46988at2759"/>
<evidence type="ECO:0000256" key="3">
    <source>
        <dbReference type="ARBA" id="ARBA00007811"/>
    </source>
</evidence>
<dbReference type="AlphaFoldDB" id="A0A9W4HBB1"/>
<evidence type="ECO:0000256" key="8">
    <source>
        <dbReference type="ARBA" id="ARBA00022989"/>
    </source>
</evidence>
<dbReference type="GO" id="GO:0030497">
    <property type="term" value="P:fatty acid elongation"/>
    <property type="evidence" value="ECO:0007669"/>
    <property type="project" value="TreeGrafter"/>
</dbReference>
<keyword evidence="6 13" id="KW-0812">Transmembrane</keyword>
<reference evidence="14" key="1">
    <citation type="submission" date="2021-07" db="EMBL/GenBank/DDBJ databases">
        <authorList>
            <person name="Branca A.L. A."/>
        </authorList>
    </citation>
    <scope>NUCLEOTIDE SEQUENCE</scope>
</reference>
<keyword evidence="15" id="KW-1185">Reference proteome</keyword>
<keyword evidence="7 13" id="KW-0276">Fatty acid metabolism</keyword>
<evidence type="ECO:0000256" key="2">
    <source>
        <dbReference type="ARBA" id="ARBA00005194"/>
    </source>
</evidence>
<comment type="function">
    <text evidence="13">Catalyzes the third of the four reactions of the long-chain fatty acids elongation cycle. This endoplasmic reticulum-bound enzymatic process, allows the addition of two carbons to the chain of long- and very long-chain fatty acids/VLCFAs per cycle. This enzyme catalyzes the dehydration of the 3-hydroxyacyl-CoA intermediate into trans-2,3-enoyl-CoA, within each cycle of fatty acid elongation. Thereby, it participates to the production of VLCFAs of different chain lengths that are involved in multiple biological processes as precursors of membrane lipids and lipid mediators.</text>
</comment>
<evidence type="ECO:0000256" key="11">
    <source>
        <dbReference type="ARBA" id="ARBA00023160"/>
    </source>
</evidence>
<gene>
    <name evidence="14" type="ORF">POLS_LOCUS592</name>
</gene>
<evidence type="ECO:0000256" key="7">
    <source>
        <dbReference type="ARBA" id="ARBA00022832"/>
    </source>
</evidence>
<keyword evidence="5 13" id="KW-0444">Lipid biosynthesis</keyword>
<evidence type="ECO:0000256" key="13">
    <source>
        <dbReference type="RuleBase" id="RU363109"/>
    </source>
</evidence>
<keyword evidence="9 13" id="KW-0443">Lipid metabolism</keyword>
<comment type="catalytic activity">
    <reaction evidence="13">
        <text>a very-long-chain (3R)-3-hydroxyacyl-CoA = a very-long-chain (2E)-enoyl-CoA + H2O</text>
        <dbReference type="Rhea" id="RHEA:45812"/>
        <dbReference type="ChEBI" id="CHEBI:15377"/>
        <dbReference type="ChEBI" id="CHEBI:83728"/>
        <dbReference type="ChEBI" id="CHEBI:85440"/>
        <dbReference type="EC" id="4.2.1.134"/>
    </reaction>
</comment>
<dbReference type="Pfam" id="PF04387">
    <property type="entry name" value="PTPLA"/>
    <property type="match status" value="1"/>
</dbReference>
<evidence type="ECO:0000256" key="6">
    <source>
        <dbReference type="ARBA" id="ARBA00022692"/>
    </source>
</evidence>
<evidence type="ECO:0000256" key="4">
    <source>
        <dbReference type="ARBA" id="ARBA00013122"/>
    </source>
</evidence>
<keyword evidence="13" id="KW-0256">Endoplasmic reticulum</keyword>
<accession>A0A9W4HBB1</accession>
<dbReference type="InterPro" id="IPR007482">
    <property type="entry name" value="Tyr_Pase-like_PTPLA"/>
</dbReference>
<keyword evidence="11 13" id="KW-0275">Fatty acid biosynthesis</keyword>
<dbReference type="GO" id="GO:0005789">
    <property type="term" value="C:endoplasmic reticulum membrane"/>
    <property type="evidence" value="ECO:0007669"/>
    <property type="project" value="UniProtKB-SubCell"/>
</dbReference>
<evidence type="ECO:0000256" key="10">
    <source>
        <dbReference type="ARBA" id="ARBA00023136"/>
    </source>
</evidence>
<keyword evidence="10 13" id="KW-0472">Membrane</keyword>
<evidence type="ECO:0000256" key="5">
    <source>
        <dbReference type="ARBA" id="ARBA00022516"/>
    </source>
</evidence>
<comment type="caution">
    <text evidence="13">Lacks conserved residue(s) required for the propagation of feature annotation.</text>
</comment>
<evidence type="ECO:0000313" key="15">
    <source>
        <dbReference type="Proteomes" id="UP001153618"/>
    </source>
</evidence>
<evidence type="ECO:0000256" key="12">
    <source>
        <dbReference type="ARBA" id="ARBA00023239"/>
    </source>
</evidence>
<dbReference type="Proteomes" id="UP001153618">
    <property type="component" value="Unassembled WGS sequence"/>
</dbReference>
<dbReference type="EMBL" id="CAJVOS010000007">
    <property type="protein sequence ID" value="CAG7955301.1"/>
    <property type="molecule type" value="Genomic_DNA"/>
</dbReference>
<comment type="caution">
    <text evidence="14">The sequence shown here is derived from an EMBL/GenBank/DDBJ whole genome shotgun (WGS) entry which is preliminary data.</text>
</comment>
<evidence type="ECO:0000256" key="1">
    <source>
        <dbReference type="ARBA" id="ARBA00004141"/>
    </source>
</evidence>
<dbReference type="GO" id="GO:0030148">
    <property type="term" value="P:sphingolipid biosynthetic process"/>
    <property type="evidence" value="ECO:0007669"/>
    <property type="project" value="TreeGrafter"/>
</dbReference>
<keyword evidence="8 13" id="KW-1133">Transmembrane helix</keyword>
<dbReference type="PANTHER" id="PTHR11035:SF24">
    <property type="entry name" value="VERY-LONG-CHAIN (3R)-3-HYDROXYACYL-COA DEHYDRATASE"/>
    <property type="match status" value="1"/>
</dbReference>
<dbReference type="GO" id="GO:0042761">
    <property type="term" value="P:very long-chain fatty acid biosynthetic process"/>
    <property type="evidence" value="ECO:0007669"/>
    <property type="project" value="TreeGrafter"/>
</dbReference>
<proteinExistence type="inferred from homology"/>
<feature type="transmembrane region" description="Helical" evidence="13">
    <location>
        <begin position="12"/>
        <end position="30"/>
    </location>
</feature>
<comment type="pathway">
    <text evidence="2 13">Lipid metabolism; fatty acid biosynthesis.</text>
</comment>
<comment type="similarity">
    <text evidence="3 13">Belongs to the very long-chain fatty acids dehydratase HACD family.</text>
</comment>
<evidence type="ECO:0000313" key="14">
    <source>
        <dbReference type="EMBL" id="CAG7955301.1"/>
    </source>
</evidence>
<dbReference type="GO" id="GO:0102158">
    <property type="term" value="F:very-long-chain (3R)-3-hydroxyacyl-CoA dehydratase activity"/>
    <property type="evidence" value="ECO:0007669"/>
    <property type="project" value="UniProtKB-EC"/>
</dbReference>
<dbReference type="EC" id="4.2.1.134" evidence="4 13"/>
<comment type="subcellular location">
    <subcellularLocation>
        <location evidence="13">Endoplasmic reticulum membrane</location>
        <topology evidence="13">Multi-pass membrane protein</topology>
    </subcellularLocation>
    <subcellularLocation>
        <location evidence="1">Membrane</location>
        <topology evidence="1">Multi-pass membrane protein</topology>
    </subcellularLocation>
</comment>
<sequence>MAGQSRAQPARLYLLAYNTICAIIWARILLTTITTLIASDVSSVYALEPWTRFAQTLAVAEIIHAATGIVRSPVFTTFTQVFARSVQVWAINYAFPDVTKPSVAYAAMLLAWATADTIRYSYFAIMLADWPIPRALKWAR</sequence>
<dbReference type="PANTHER" id="PTHR11035">
    <property type="entry name" value="VERY-LONG-CHAIN (3R)-3-HYDROXYACYL-COA DEHYDRATASE"/>
    <property type="match status" value="1"/>
</dbReference>
<organism evidence="14 15">
    <name type="scientific">Penicillium olsonii</name>
    <dbReference type="NCBI Taxonomy" id="99116"/>
    <lineage>
        <taxon>Eukaryota</taxon>
        <taxon>Fungi</taxon>
        <taxon>Dikarya</taxon>
        <taxon>Ascomycota</taxon>
        <taxon>Pezizomycotina</taxon>
        <taxon>Eurotiomycetes</taxon>
        <taxon>Eurotiomycetidae</taxon>
        <taxon>Eurotiales</taxon>
        <taxon>Aspergillaceae</taxon>
        <taxon>Penicillium</taxon>
    </lineage>
</organism>